<dbReference type="Pfam" id="PF14903">
    <property type="entry name" value="WG_beta_rep"/>
    <property type="match status" value="5"/>
</dbReference>
<dbReference type="InterPro" id="IPR032774">
    <property type="entry name" value="WG_beta_rep"/>
</dbReference>
<name>A0A1B8Q242_MORLA</name>
<dbReference type="OrthoDB" id="6978581at2"/>
<feature type="chain" id="PRO_5008612091" description="KWG Leptospira" evidence="1">
    <location>
        <begin position="25"/>
        <end position="302"/>
    </location>
</feature>
<feature type="signal peptide" evidence="1">
    <location>
        <begin position="1"/>
        <end position="24"/>
    </location>
</feature>
<gene>
    <name evidence="2" type="ORF">A9309_06915</name>
</gene>
<dbReference type="Proteomes" id="UP000092607">
    <property type="component" value="Unassembled WGS sequence"/>
</dbReference>
<dbReference type="EMBL" id="LZMS01000058">
    <property type="protein sequence ID" value="OBX62873.1"/>
    <property type="molecule type" value="Genomic_DNA"/>
</dbReference>
<evidence type="ECO:0000256" key="1">
    <source>
        <dbReference type="SAM" id="SignalP"/>
    </source>
</evidence>
<reference evidence="2 3" key="1">
    <citation type="submission" date="2016-06" db="EMBL/GenBank/DDBJ databases">
        <title>Draft genome of Moraxella lacunata CCUG 57757A.</title>
        <authorList>
            <person name="Salva-Serra F."/>
            <person name="Engstrom-Jakobsson H."/>
            <person name="Thorell K."/>
            <person name="Gonzales-Siles L."/>
            <person name="Karlsson R."/>
            <person name="Boulund F."/>
            <person name="Engstrand L."/>
            <person name="Kristiansson E."/>
            <person name="Moore E."/>
        </authorList>
    </citation>
    <scope>NUCLEOTIDE SEQUENCE [LARGE SCALE GENOMIC DNA]</scope>
    <source>
        <strain evidence="2 3">CCUG 57757A</strain>
    </source>
</reference>
<protein>
    <recommendedName>
        <fullName evidence="4">KWG Leptospira</fullName>
    </recommendedName>
</protein>
<proteinExistence type="predicted"/>
<evidence type="ECO:0000313" key="3">
    <source>
        <dbReference type="Proteomes" id="UP000092607"/>
    </source>
</evidence>
<evidence type="ECO:0008006" key="4">
    <source>
        <dbReference type="Google" id="ProtNLM"/>
    </source>
</evidence>
<organism evidence="2 3">
    <name type="scientific">Moraxella lacunata</name>
    <dbReference type="NCBI Taxonomy" id="477"/>
    <lineage>
        <taxon>Bacteria</taxon>
        <taxon>Pseudomonadati</taxon>
        <taxon>Pseudomonadota</taxon>
        <taxon>Gammaproteobacteria</taxon>
        <taxon>Moraxellales</taxon>
        <taxon>Moraxellaceae</taxon>
        <taxon>Moraxella</taxon>
    </lineage>
</organism>
<keyword evidence="1" id="KW-0732">Signal</keyword>
<comment type="caution">
    <text evidence="2">The sequence shown here is derived from an EMBL/GenBank/DDBJ whole genome shotgun (WGS) entry which is preliminary data.</text>
</comment>
<accession>A0A1B8Q242</accession>
<dbReference type="PANTHER" id="PTHR37841">
    <property type="entry name" value="GLR2918 PROTEIN"/>
    <property type="match status" value="1"/>
</dbReference>
<sequence>MKISNVIIITGLLALSLVANLVWADVPDVVNSPNVNNCDKRDELVDTVLKGHYEYVSCFSEGLARVSVYDDTSPNLSRFGFIDKTGRLVVPLKYDYARQFSEGVANVSLGDDSYFIDKIDRVVIDVSEYDMVWDFHGGLVRISKNHPSGHPFKGMQGCLDKSGKVVIDVAYLELGCFADSNEEVALKYVNDDVKVGVINRQNQTVIDFDYAMLSPIDEQGLYVAIKDCSPFLAGFVSDELLGYCRYGVIDGRGGVVVDFNYQGLVFDDGVLIAKKDDKFGKITLGGDVITPLVYDDVGDLPD</sequence>
<dbReference type="RefSeq" id="WP_065255009.1">
    <property type="nucleotide sequence ID" value="NZ_JARDJM010000007.1"/>
</dbReference>
<dbReference type="AlphaFoldDB" id="A0A1B8Q242"/>
<evidence type="ECO:0000313" key="2">
    <source>
        <dbReference type="EMBL" id="OBX62873.1"/>
    </source>
</evidence>
<dbReference type="PANTHER" id="PTHR37841:SF1">
    <property type="entry name" value="DUF3298 DOMAIN-CONTAINING PROTEIN"/>
    <property type="match status" value="1"/>
</dbReference>